<dbReference type="PANTHER" id="PTHR43308">
    <property type="entry name" value="OUTER MEMBRANE PROTEIN ALPHA-RELATED"/>
    <property type="match status" value="1"/>
</dbReference>
<dbReference type="PANTHER" id="PTHR43308:SF1">
    <property type="entry name" value="OUTER MEMBRANE PROTEIN ALPHA"/>
    <property type="match status" value="1"/>
</dbReference>
<dbReference type="Proteomes" id="UP000248857">
    <property type="component" value="Unassembled WGS sequence"/>
</dbReference>
<dbReference type="InterPro" id="IPR051465">
    <property type="entry name" value="Cell_Envelope_Struct_Comp"/>
</dbReference>
<accession>A0A2W1JP12</accession>
<dbReference type="RefSeq" id="WP_110986179.1">
    <property type="nucleotide sequence ID" value="NZ_CAWNWM010000006.1"/>
</dbReference>
<evidence type="ECO:0000256" key="1">
    <source>
        <dbReference type="ARBA" id="ARBA00008769"/>
    </source>
</evidence>
<comment type="caution">
    <text evidence="4">The sequence shown here is derived from an EMBL/GenBank/DDBJ whole genome shotgun (WGS) entry which is preliminary data.</text>
</comment>
<protein>
    <submittedName>
        <fullName evidence="4">S-layer protein SlpA</fullName>
    </submittedName>
</protein>
<reference evidence="4 5" key="1">
    <citation type="journal article" date="2018" name="Sci. Rep.">
        <title>A novel species of the marine cyanobacterium Acaryochloris with a unique pigment content and lifestyle.</title>
        <authorList>
            <person name="Partensky F."/>
            <person name="Six C."/>
            <person name="Ratin M."/>
            <person name="Garczarek L."/>
            <person name="Vaulot D."/>
            <person name="Probert I."/>
            <person name="Calteau A."/>
            <person name="Gourvil P."/>
            <person name="Marie D."/>
            <person name="Grebert T."/>
            <person name="Bouchier C."/>
            <person name="Le Panse S."/>
            <person name="Gachenot M."/>
            <person name="Rodriguez F."/>
            <person name="Garrido J.L."/>
        </authorList>
    </citation>
    <scope>NUCLEOTIDE SEQUENCE [LARGE SCALE GENOMIC DNA]</scope>
    <source>
        <strain evidence="4 5">RCC1774</strain>
    </source>
</reference>
<sequence length="501" mass="53675">MSSATEIFSPPLGELENLSGNPSFANRPLTSVDQLTDVQASSWAFQSLQSLIEDYGVVTGYPNDTFRGARALSRFEFASVLNTAIQELSQRQLSRSDLDTLQTLQTEFASELSAVQGRVKTLEAKTADIDAHQFSTATKFVGQVIFAANAGGFTGDRIIAPSGVLISENQPRPTFIQRTALFLNTSFNGTDQLQVRLITGSDGTTDNATGLLEPNLGSNLDYTTQGRDDLISLARLYYSFSPLQDLQLTIGPQLVISDYADTNSYANTPLDFSTQAFINNFVLFPRPAGAGAVLEWNPNQGPFHLRAMYVAGDAAGLLPENDGLIGGGGPDDIALFPVAGLGAAGGLFGDPNQGLVELEYSPGSFAMRLQYSRGKVIGSEFDVLGLNAEVAVSDRIGLFGRYGYGAYDNTTLGDLRPNYWMAGVSVKDLFMPDALAGIAAGQPLIERAVGDGTQTNFEVFYNVPVSDNIRVTPLLQVVTNPGNQATNGIIFSSTVRVIFSF</sequence>
<dbReference type="PROSITE" id="PS51272">
    <property type="entry name" value="SLH"/>
    <property type="match status" value="1"/>
</dbReference>
<dbReference type="InterPro" id="IPR038673">
    <property type="entry name" value="OprB_sf"/>
</dbReference>
<dbReference type="NCBIfam" id="NF033921">
    <property type="entry name" value="por_somb"/>
    <property type="match status" value="1"/>
</dbReference>
<name>A0A2W1JP12_9CYAN</name>
<organism evidence="4 5">
    <name type="scientific">Acaryochloris thomasi RCC1774</name>
    <dbReference type="NCBI Taxonomy" id="1764569"/>
    <lineage>
        <taxon>Bacteria</taxon>
        <taxon>Bacillati</taxon>
        <taxon>Cyanobacteriota</taxon>
        <taxon>Cyanophyceae</taxon>
        <taxon>Acaryochloridales</taxon>
        <taxon>Acaryochloridaceae</taxon>
        <taxon>Acaryochloris</taxon>
        <taxon>Acaryochloris thomasi</taxon>
    </lineage>
</organism>
<dbReference type="Pfam" id="PF00395">
    <property type="entry name" value="SLH"/>
    <property type="match status" value="1"/>
</dbReference>
<dbReference type="GO" id="GO:0015288">
    <property type="term" value="F:porin activity"/>
    <property type="evidence" value="ECO:0007669"/>
    <property type="project" value="InterPro"/>
</dbReference>
<gene>
    <name evidence="4" type="primary">slpA_3</name>
    <name evidence="4" type="ORF">C1752_02208</name>
</gene>
<proteinExistence type="inferred from homology"/>
<dbReference type="Pfam" id="PF04966">
    <property type="entry name" value="OprB"/>
    <property type="match status" value="1"/>
</dbReference>
<dbReference type="GO" id="GO:0016020">
    <property type="term" value="C:membrane"/>
    <property type="evidence" value="ECO:0007669"/>
    <property type="project" value="InterPro"/>
</dbReference>
<dbReference type="SUPFAM" id="SSF56935">
    <property type="entry name" value="Porins"/>
    <property type="match status" value="1"/>
</dbReference>
<dbReference type="OrthoDB" id="568669at2"/>
<comment type="similarity">
    <text evidence="1 2">Belongs to the OprB family.</text>
</comment>
<evidence type="ECO:0000256" key="2">
    <source>
        <dbReference type="RuleBase" id="RU363072"/>
    </source>
</evidence>
<dbReference type="InterPro" id="IPR001119">
    <property type="entry name" value="SLH_dom"/>
</dbReference>
<evidence type="ECO:0000313" key="4">
    <source>
        <dbReference type="EMBL" id="PZD73175.1"/>
    </source>
</evidence>
<dbReference type="Gene3D" id="2.40.160.180">
    <property type="entry name" value="Carbohydrate-selective porin OprB"/>
    <property type="match status" value="1"/>
</dbReference>
<evidence type="ECO:0000313" key="5">
    <source>
        <dbReference type="Proteomes" id="UP000248857"/>
    </source>
</evidence>
<dbReference type="InterPro" id="IPR007049">
    <property type="entry name" value="Carb-sel_porin_OprB"/>
</dbReference>
<evidence type="ECO:0000259" key="3">
    <source>
        <dbReference type="PROSITE" id="PS51272"/>
    </source>
</evidence>
<dbReference type="AlphaFoldDB" id="A0A2W1JP12"/>
<dbReference type="GO" id="GO:0008643">
    <property type="term" value="P:carbohydrate transport"/>
    <property type="evidence" value="ECO:0007669"/>
    <property type="project" value="InterPro"/>
</dbReference>
<feature type="domain" description="SLH" evidence="3">
    <location>
        <begin position="31"/>
        <end position="95"/>
    </location>
</feature>
<keyword evidence="5" id="KW-1185">Reference proteome</keyword>
<dbReference type="EMBL" id="PQWO01000006">
    <property type="protein sequence ID" value="PZD73175.1"/>
    <property type="molecule type" value="Genomic_DNA"/>
</dbReference>
<dbReference type="InterPro" id="IPR047684">
    <property type="entry name" value="Por_som-like"/>
</dbReference>